<keyword evidence="1" id="KW-0732">Signal</keyword>
<feature type="signal peptide" evidence="1">
    <location>
        <begin position="1"/>
        <end position="23"/>
    </location>
</feature>
<evidence type="ECO:0000259" key="2">
    <source>
        <dbReference type="Pfam" id="PF13598"/>
    </source>
</evidence>
<proteinExistence type="predicted"/>
<evidence type="ECO:0000256" key="1">
    <source>
        <dbReference type="SAM" id="SignalP"/>
    </source>
</evidence>
<keyword evidence="4" id="KW-1185">Reference proteome</keyword>
<dbReference type="Pfam" id="PF13598">
    <property type="entry name" value="DUF4139"/>
    <property type="match status" value="1"/>
</dbReference>
<dbReference type="RefSeq" id="WP_151056826.1">
    <property type="nucleotide sequence ID" value="NZ_CP044222.1"/>
</dbReference>
<name>A0A5J6LGE0_9GAMM</name>
<protein>
    <submittedName>
        <fullName evidence="3">DUF4139 domain-containing protein</fullName>
    </submittedName>
</protein>
<dbReference type="PANTHER" id="PTHR38075">
    <property type="entry name" value="DUF4139 DOMAIN-CONTAINING PROTEIN"/>
    <property type="match status" value="1"/>
</dbReference>
<accession>A0A5J6LGE0</accession>
<sequence length="469" mass="52058">MRGFFKISSLCLSLGLASSPLQASVINAADQVHLALTLYNQDLAMIQDQRRMPALSPGQHISVEDVSQQMLAETLRIQGAGQILEQSLQQSPLNYNALLQAHLGKFIQLARINQATGQESISTVELLSIEQQALVRRDGRIESIPMHSSEWRFIFPAELPESLKGQAGLQFVSAGTQNESIAQLNYLSRGLGWQMDYVLTLDSRGKTLSAEGLASVYNHTGSVFQDADLRLIAGDINAPTGEQPEMMRAMAMSDAMASQAKAPEQMQDFYLYRLPYKVTLQPDETKQLPLVQFDDLPVKMIYRHHFNLWPTMDQQRYQTQPEVQLVLEAPSLDSSNSPLPAGQARVFRPDGEGELQFIGAAQLGNLAAGEEATLSLGRAFDLNITRRQTLFSDGFDSITIQQEVSITNAGNEGRSVDLSAGFQQEWELKESNHQMQEDGAGQLTWSMHLPAGGTETMRFTVEMKKRINR</sequence>
<dbReference type="PANTHER" id="PTHR38075:SF1">
    <property type="entry name" value="DUF4139 DOMAIN-CONTAINING PROTEIN"/>
    <property type="match status" value="1"/>
</dbReference>
<dbReference type="Proteomes" id="UP000325606">
    <property type="component" value="Chromosome"/>
</dbReference>
<dbReference type="InterPro" id="IPR037291">
    <property type="entry name" value="DUF4139"/>
</dbReference>
<dbReference type="KEGG" id="nik:F5I99_13490"/>
<feature type="chain" id="PRO_5023824501" evidence="1">
    <location>
        <begin position="24"/>
        <end position="469"/>
    </location>
</feature>
<organism evidence="3 4">
    <name type="scientific">Nitrincola iocasae</name>
    <dbReference type="NCBI Taxonomy" id="2614693"/>
    <lineage>
        <taxon>Bacteria</taxon>
        <taxon>Pseudomonadati</taxon>
        <taxon>Pseudomonadota</taxon>
        <taxon>Gammaproteobacteria</taxon>
        <taxon>Oceanospirillales</taxon>
        <taxon>Oceanospirillaceae</taxon>
        <taxon>Nitrincola</taxon>
    </lineage>
</organism>
<gene>
    <name evidence="3" type="ORF">F5I99_13490</name>
</gene>
<evidence type="ECO:0000313" key="4">
    <source>
        <dbReference type="Proteomes" id="UP000325606"/>
    </source>
</evidence>
<reference evidence="3 4" key="1">
    <citation type="submission" date="2019-09" db="EMBL/GenBank/DDBJ databases">
        <title>Nitrincola iocasae sp. nov., a bacterium isolated from the sediment collected at a cold seep field in South China Sea.</title>
        <authorList>
            <person name="Zhang H."/>
            <person name="Wang H."/>
            <person name="Li C."/>
        </authorList>
    </citation>
    <scope>NUCLEOTIDE SEQUENCE [LARGE SCALE GENOMIC DNA]</scope>
    <source>
        <strain evidence="3 4">KXZD1103</strain>
    </source>
</reference>
<dbReference type="EMBL" id="CP044222">
    <property type="protein sequence ID" value="QEW07422.1"/>
    <property type="molecule type" value="Genomic_DNA"/>
</dbReference>
<dbReference type="AlphaFoldDB" id="A0A5J6LGE0"/>
<evidence type="ECO:0000313" key="3">
    <source>
        <dbReference type="EMBL" id="QEW07422.1"/>
    </source>
</evidence>
<feature type="domain" description="DUF4139" evidence="2">
    <location>
        <begin position="183"/>
        <end position="464"/>
    </location>
</feature>